<dbReference type="Proteomes" id="UP000092154">
    <property type="component" value="Unassembled WGS sequence"/>
</dbReference>
<gene>
    <name evidence="1" type="ORF">K503DRAFT_51452</name>
</gene>
<organism evidence="1 2">
    <name type="scientific">Rhizopogon vinicolor AM-OR11-026</name>
    <dbReference type="NCBI Taxonomy" id="1314800"/>
    <lineage>
        <taxon>Eukaryota</taxon>
        <taxon>Fungi</taxon>
        <taxon>Dikarya</taxon>
        <taxon>Basidiomycota</taxon>
        <taxon>Agaricomycotina</taxon>
        <taxon>Agaricomycetes</taxon>
        <taxon>Agaricomycetidae</taxon>
        <taxon>Boletales</taxon>
        <taxon>Suillineae</taxon>
        <taxon>Rhizopogonaceae</taxon>
        <taxon>Rhizopogon</taxon>
    </lineage>
</organism>
<proteinExistence type="predicted"/>
<evidence type="ECO:0000313" key="2">
    <source>
        <dbReference type="Proteomes" id="UP000092154"/>
    </source>
</evidence>
<reference evidence="1 2" key="1">
    <citation type="submission" date="2016-06" db="EMBL/GenBank/DDBJ databases">
        <title>Comparative genomics of the ectomycorrhizal sister species Rhizopogon vinicolor and Rhizopogon vesiculosus (Basidiomycota: Boletales) reveals a divergence of the mating type B locus.</title>
        <authorList>
            <consortium name="DOE Joint Genome Institute"/>
            <person name="Mujic A.B."/>
            <person name="Kuo A."/>
            <person name="Tritt A."/>
            <person name="Lipzen A."/>
            <person name="Chen C."/>
            <person name="Johnson J."/>
            <person name="Sharma A."/>
            <person name="Barry K."/>
            <person name="Grigoriev I.V."/>
            <person name="Spatafora J.W."/>
        </authorList>
    </citation>
    <scope>NUCLEOTIDE SEQUENCE [LARGE SCALE GENOMIC DNA]</scope>
    <source>
        <strain evidence="1 2">AM-OR11-026</strain>
    </source>
</reference>
<protein>
    <submittedName>
        <fullName evidence="1">Uncharacterized protein</fullName>
    </submittedName>
</protein>
<accession>A0A1B7N4M8</accession>
<dbReference type="STRING" id="1314800.A0A1B7N4M8"/>
<dbReference type="OrthoDB" id="2994945at2759"/>
<evidence type="ECO:0000313" key="1">
    <source>
        <dbReference type="EMBL" id="OAX39824.1"/>
    </source>
</evidence>
<keyword evidence="2" id="KW-1185">Reference proteome</keyword>
<name>A0A1B7N4M8_9AGAM</name>
<sequence>MAFRKISHDVKRAAIHLYERELLNLQDILSCCGFSDSTWYRVLKLWRETGDVVSHPTGVRGRARHWTAKILNTSYNLSMITPTISSMSSPISPEPTTSFPFISLQSSMDFDRLA</sequence>
<dbReference type="AlphaFoldDB" id="A0A1B7N4M8"/>
<dbReference type="InParanoid" id="A0A1B7N4M8"/>
<dbReference type="EMBL" id="KV448234">
    <property type="protein sequence ID" value="OAX39824.1"/>
    <property type="molecule type" value="Genomic_DNA"/>
</dbReference>